<dbReference type="Pfam" id="PF13683">
    <property type="entry name" value="rve_3"/>
    <property type="match status" value="1"/>
</dbReference>
<dbReference type="InterPro" id="IPR001584">
    <property type="entry name" value="Integrase_cat-core"/>
</dbReference>
<dbReference type="Pfam" id="PF13276">
    <property type="entry name" value="HTH_21"/>
    <property type="match status" value="1"/>
</dbReference>
<dbReference type="InterPro" id="IPR025948">
    <property type="entry name" value="HTH-like_dom"/>
</dbReference>
<sequence>KKHSCYGYRRIYATLRRKKIFMNHKKVYRLYKELNLAHRIVKRKKYWNMGKGIQESALSTNEVWAMDFMSDRLVYGKKIRILNIIDTYSRECLLIAISSSFPSIEVIKQLEAIIKKRGRPQYIKLDNGPEYISKEIMHWSKEKNINLSYISPGKPFENGHMESFNGKFRKEFLNQNIFRSILEASVLAKSWRDYYNKRRPHSSLSYMTPEEYAKKSPEIPLRGLGSLFVPVKDKLMYKKNKKSVNL</sequence>
<dbReference type="AlphaFoldDB" id="X0T0E8"/>
<dbReference type="NCBIfam" id="NF033516">
    <property type="entry name" value="transpos_IS3"/>
    <property type="match status" value="1"/>
</dbReference>
<evidence type="ECO:0000259" key="1">
    <source>
        <dbReference type="PROSITE" id="PS50994"/>
    </source>
</evidence>
<dbReference type="PROSITE" id="PS50994">
    <property type="entry name" value="INTEGRASE"/>
    <property type="match status" value="1"/>
</dbReference>
<dbReference type="InterPro" id="IPR048020">
    <property type="entry name" value="Transpos_IS3"/>
</dbReference>
<evidence type="ECO:0000313" key="2">
    <source>
        <dbReference type="EMBL" id="GAF80861.1"/>
    </source>
</evidence>
<dbReference type="GO" id="GO:0003676">
    <property type="term" value="F:nucleic acid binding"/>
    <property type="evidence" value="ECO:0007669"/>
    <property type="project" value="InterPro"/>
</dbReference>
<dbReference type="SUPFAM" id="SSF53098">
    <property type="entry name" value="Ribonuclease H-like"/>
    <property type="match status" value="1"/>
</dbReference>
<dbReference type="InterPro" id="IPR036397">
    <property type="entry name" value="RNaseH_sf"/>
</dbReference>
<proteinExistence type="predicted"/>
<organism evidence="2">
    <name type="scientific">marine sediment metagenome</name>
    <dbReference type="NCBI Taxonomy" id="412755"/>
    <lineage>
        <taxon>unclassified sequences</taxon>
        <taxon>metagenomes</taxon>
        <taxon>ecological metagenomes</taxon>
    </lineage>
</organism>
<feature type="non-terminal residue" evidence="2">
    <location>
        <position position="1"/>
    </location>
</feature>
<dbReference type="InterPro" id="IPR012337">
    <property type="entry name" value="RNaseH-like_sf"/>
</dbReference>
<accession>X0T0E8</accession>
<dbReference type="GO" id="GO:0015074">
    <property type="term" value="P:DNA integration"/>
    <property type="evidence" value="ECO:0007669"/>
    <property type="project" value="InterPro"/>
</dbReference>
<dbReference type="PANTHER" id="PTHR47515:SF2">
    <property type="entry name" value="INTEGRASE CORE DOMAIN PROTEIN"/>
    <property type="match status" value="1"/>
</dbReference>
<feature type="domain" description="Integrase catalytic" evidence="1">
    <location>
        <begin position="56"/>
        <end position="217"/>
    </location>
</feature>
<reference evidence="2" key="1">
    <citation type="journal article" date="2014" name="Front. Microbiol.">
        <title>High frequency of phylogenetically diverse reductive dehalogenase-homologous genes in deep subseafloor sedimentary metagenomes.</title>
        <authorList>
            <person name="Kawai M."/>
            <person name="Futagami T."/>
            <person name="Toyoda A."/>
            <person name="Takaki Y."/>
            <person name="Nishi S."/>
            <person name="Hori S."/>
            <person name="Arai W."/>
            <person name="Tsubouchi T."/>
            <person name="Morono Y."/>
            <person name="Uchiyama I."/>
            <person name="Ito T."/>
            <person name="Fujiyama A."/>
            <person name="Inagaki F."/>
            <person name="Takami H."/>
        </authorList>
    </citation>
    <scope>NUCLEOTIDE SEQUENCE</scope>
    <source>
        <strain evidence="2">Expedition CK06-06</strain>
    </source>
</reference>
<protein>
    <recommendedName>
        <fullName evidence="1">Integrase catalytic domain-containing protein</fullName>
    </recommendedName>
</protein>
<dbReference type="EMBL" id="BARS01004611">
    <property type="protein sequence ID" value="GAF80861.1"/>
    <property type="molecule type" value="Genomic_DNA"/>
</dbReference>
<gene>
    <name evidence="2" type="ORF">S01H1_09008</name>
</gene>
<comment type="caution">
    <text evidence="2">The sequence shown here is derived from an EMBL/GenBank/DDBJ whole genome shotgun (WGS) entry which is preliminary data.</text>
</comment>
<dbReference type="PANTHER" id="PTHR47515">
    <property type="entry name" value="LOW CALCIUM RESPONSE LOCUS PROTEIN T"/>
    <property type="match status" value="1"/>
</dbReference>
<dbReference type="Gene3D" id="3.30.420.10">
    <property type="entry name" value="Ribonuclease H-like superfamily/Ribonuclease H"/>
    <property type="match status" value="1"/>
</dbReference>
<name>X0T0E8_9ZZZZ</name>